<evidence type="ECO:0000313" key="2">
    <source>
        <dbReference type="EMBL" id="CUU54963.1"/>
    </source>
</evidence>
<feature type="region of interest" description="Disordered" evidence="1">
    <location>
        <begin position="200"/>
        <end position="237"/>
    </location>
</feature>
<evidence type="ECO:0000313" key="3">
    <source>
        <dbReference type="Proteomes" id="UP000198802"/>
    </source>
</evidence>
<accession>A0A0S4QHP6</accession>
<sequence>MCQITVRSPSDRFRTLFDAVYLGVDECQITVRCGVASWEPTEHRLQKWETSILLRDTDNAPASSLDRPEIVLALTESQGGSGVNGADTPTRADRWFGPRETRAEVTGPRTLLAARSATGEFLPRSWEPNACKAEEVGMVIPALCHSAATPAPSCRGDIADLGEEIPIGFSDVFASLPAAQAAERKVISPRCGRLPKVHHSRGAALAQVPASVRPPSGGDVPLPSGGPSAGGSDERPEQDTALTAVDRLLIDQADTAASRVTTNRHTRVLEAGRGLRLAPVGGGQ</sequence>
<dbReference type="RefSeq" id="WP_131799419.1">
    <property type="nucleotide sequence ID" value="NZ_FAOZ01000004.1"/>
</dbReference>
<protein>
    <submittedName>
        <fullName evidence="2">Uncharacterized protein</fullName>
    </submittedName>
</protein>
<dbReference type="AlphaFoldDB" id="A0A0S4QHP6"/>
<proteinExistence type="predicted"/>
<dbReference type="Proteomes" id="UP000198802">
    <property type="component" value="Unassembled WGS sequence"/>
</dbReference>
<organism evidence="2 3">
    <name type="scientific">Parafrankia irregularis</name>
    <dbReference type="NCBI Taxonomy" id="795642"/>
    <lineage>
        <taxon>Bacteria</taxon>
        <taxon>Bacillati</taxon>
        <taxon>Actinomycetota</taxon>
        <taxon>Actinomycetes</taxon>
        <taxon>Frankiales</taxon>
        <taxon>Frankiaceae</taxon>
        <taxon>Parafrankia</taxon>
    </lineage>
</organism>
<gene>
    <name evidence="2" type="ORF">Ga0074812_10443</name>
</gene>
<dbReference type="EMBL" id="FAOZ01000004">
    <property type="protein sequence ID" value="CUU54963.1"/>
    <property type="molecule type" value="Genomic_DNA"/>
</dbReference>
<evidence type="ECO:0000256" key="1">
    <source>
        <dbReference type="SAM" id="MobiDB-lite"/>
    </source>
</evidence>
<reference evidence="3" key="1">
    <citation type="submission" date="2015-11" db="EMBL/GenBank/DDBJ databases">
        <authorList>
            <person name="Varghese N."/>
        </authorList>
    </citation>
    <scope>NUCLEOTIDE SEQUENCE [LARGE SCALE GENOMIC DNA]</scope>
    <source>
        <strain evidence="3">DSM 45899</strain>
    </source>
</reference>
<name>A0A0S4QHP6_9ACTN</name>
<keyword evidence="3" id="KW-1185">Reference proteome</keyword>